<evidence type="ECO:0000313" key="2">
    <source>
        <dbReference type="Proteomes" id="UP000261166"/>
    </source>
</evidence>
<dbReference type="EMBL" id="QVLU01000038">
    <property type="protein sequence ID" value="RGE64619.1"/>
    <property type="molecule type" value="Genomic_DNA"/>
</dbReference>
<sequence>MKIVLYEKKRDEPDSMFRPATNDRLAWLIYFISQVECDKETAKIRLDALLCGKQINTDLRSFLLKIVE</sequence>
<proteinExistence type="predicted"/>
<evidence type="ECO:0000313" key="1">
    <source>
        <dbReference type="EMBL" id="RGE64619.1"/>
    </source>
</evidence>
<accession>A0A3E3IC40</accession>
<dbReference type="RefSeq" id="WP_117531607.1">
    <property type="nucleotide sequence ID" value="NZ_QVLU01000038.1"/>
</dbReference>
<comment type="caution">
    <text evidence="1">The sequence shown here is derived from an EMBL/GenBank/DDBJ whole genome shotgun (WGS) entry which is preliminary data.</text>
</comment>
<protein>
    <submittedName>
        <fullName evidence="1">Uncharacterized protein</fullName>
    </submittedName>
</protein>
<dbReference type="AlphaFoldDB" id="A0A3E3IC40"/>
<organism evidence="1 2">
    <name type="scientific">Eisenbergiella massiliensis</name>
    <dbReference type="NCBI Taxonomy" id="1720294"/>
    <lineage>
        <taxon>Bacteria</taxon>
        <taxon>Bacillati</taxon>
        <taxon>Bacillota</taxon>
        <taxon>Clostridia</taxon>
        <taxon>Lachnospirales</taxon>
        <taxon>Lachnospiraceae</taxon>
        <taxon>Eisenbergiella</taxon>
    </lineage>
</organism>
<dbReference type="OrthoDB" id="9927932at2"/>
<reference evidence="1 2" key="1">
    <citation type="submission" date="2018-08" db="EMBL/GenBank/DDBJ databases">
        <title>A genome reference for cultivated species of the human gut microbiota.</title>
        <authorList>
            <person name="Zou Y."/>
            <person name="Xue W."/>
            <person name="Luo G."/>
        </authorList>
    </citation>
    <scope>NUCLEOTIDE SEQUENCE [LARGE SCALE GENOMIC DNA]</scope>
    <source>
        <strain evidence="1 2">AF26-4BH</strain>
    </source>
</reference>
<gene>
    <name evidence="1" type="ORF">DWY69_26655</name>
</gene>
<dbReference type="Proteomes" id="UP000261166">
    <property type="component" value="Unassembled WGS sequence"/>
</dbReference>
<name>A0A3E3IC40_9FIRM</name>